<dbReference type="PANTHER" id="PTHR43329">
    <property type="entry name" value="EPOXIDE HYDROLASE"/>
    <property type="match status" value="1"/>
</dbReference>
<dbReference type="SUPFAM" id="SSF53474">
    <property type="entry name" value="alpha/beta-Hydrolases"/>
    <property type="match status" value="1"/>
</dbReference>
<organism evidence="3 4">
    <name type="scientific">Amycolatopsis suaedae</name>
    <dbReference type="NCBI Taxonomy" id="2510978"/>
    <lineage>
        <taxon>Bacteria</taxon>
        <taxon>Bacillati</taxon>
        <taxon>Actinomycetota</taxon>
        <taxon>Actinomycetes</taxon>
        <taxon>Pseudonocardiales</taxon>
        <taxon>Pseudonocardiaceae</taxon>
        <taxon>Amycolatopsis</taxon>
    </lineage>
</organism>
<gene>
    <name evidence="3" type="ORF">EWH70_15220</name>
</gene>
<evidence type="ECO:0000313" key="4">
    <source>
        <dbReference type="Proteomes" id="UP000292003"/>
    </source>
</evidence>
<dbReference type="GO" id="GO:0016787">
    <property type="term" value="F:hydrolase activity"/>
    <property type="evidence" value="ECO:0007669"/>
    <property type="project" value="UniProtKB-KW"/>
</dbReference>
<proteinExistence type="predicted"/>
<dbReference type="Proteomes" id="UP000292003">
    <property type="component" value="Unassembled WGS sequence"/>
</dbReference>
<evidence type="ECO:0000259" key="2">
    <source>
        <dbReference type="Pfam" id="PF00561"/>
    </source>
</evidence>
<evidence type="ECO:0000256" key="1">
    <source>
        <dbReference type="ARBA" id="ARBA00022801"/>
    </source>
</evidence>
<dbReference type="InterPro" id="IPR029058">
    <property type="entry name" value="AB_hydrolase_fold"/>
</dbReference>
<comment type="caution">
    <text evidence="3">The sequence shown here is derived from an EMBL/GenBank/DDBJ whole genome shotgun (WGS) entry which is preliminary data.</text>
</comment>
<dbReference type="Gene3D" id="3.40.50.1820">
    <property type="entry name" value="alpha/beta hydrolase"/>
    <property type="match status" value="1"/>
</dbReference>
<dbReference type="Pfam" id="PF00561">
    <property type="entry name" value="Abhydrolase_1"/>
    <property type="match status" value="1"/>
</dbReference>
<dbReference type="InterPro" id="IPR000639">
    <property type="entry name" value="Epox_hydrolase-like"/>
</dbReference>
<dbReference type="PRINTS" id="PR00412">
    <property type="entry name" value="EPOXHYDRLASE"/>
</dbReference>
<keyword evidence="1 3" id="KW-0378">Hydrolase</keyword>
<accession>A0A4Q7J7W8</accession>
<sequence length="289" mass="31125">MRFEEIVIETDRLAFPALAAGDGPVVVCWHGFPDHPATFGPLAERLVAAGRRVVAPFLRGHHPATADRLPHGDGLTLAADAEAVARALSPDAGVDMIGHDIGAGMVGRVAAVWPERVRRAVTMAVPPPATLPAALRDPAQQRRFFYLWLFQVPDIAEAVLEADRGLVDFLWDTWSPGLDPGEHRDRVHALYGDPALLRNALRIYRANFDRGLHDPALAHHATRSEAPASIPLLVLAGADDGCIPPEFFTGAEAGLATGSAVRVIPGAGHFMQLDRPDEVARQVLDWFGS</sequence>
<protein>
    <submittedName>
        <fullName evidence="3">Alpha/beta hydrolase</fullName>
    </submittedName>
</protein>
<keyword evidence="4" id="KW-1185">Reference proteome</keyword>
<feature type="domain" description="AB hydrolase-1" evidence="2">
    <location>
        <begin position="24"/>
        <end position="276"/>
    </location>
</feature>
<dbReference type="EMBL" id="SFCC01000007">
    <property type="protein sequence ID" value="RZQ63038.1"/>
    <property type="molecule type" value="Genomic_DNA"/>
</dbReference>
<dbReference type="OrthoDB" id="2987348at2"/>
<reference evidence="3 4" key="1">
    <citation type="submission" date="2019-02" db="EMBL/GenBank/DDBJ databases">
        <title>Draft genome sequence of Amycolatopsis sp. 8-3EHSu isolated from roots of Suaeda maritima.</title>
        <authorList>
            <person name="Duangmal K."/>
            <person name="Chantavorakit T."/>
        </authorList>
    </citation>
    <scope>NUCLEOTIDE SEQUENCE [LARGE SCALE GENOMIC DNA]</scope>
    <source>
        <strain evidence="3 4">8-3EHSu</strain>
    </source>
</reference>
<dbReference type="AlphaFoldDB" id="A0A4Q7J7W8"/>
<dbReference type="RefSeq" id="WP_130476042.1">
    <property type="nucleotide sequence ID" value="NZ_SFCC01000007.1"/>
</dbReference>
<dbReference type="InterPro" id="IPR000073">
    <property type="entry name" value="AB_hydrolase_1"/>
</dbReference>
<evidence type="ECO:0000313" key="3">
    <source>
        <dbReference type="EMBL" id="RZQ63038.1"/>
    </source>
</evidence>
<name>A0A4Q7J7W8_9PSEU</name>